<dbReference type="GO" id="GO:0043190">
    <property type="term" value="C:ATP-binding cassette (ABC) transporter complex"/>
    <property type="evidence" value="ECO:0007669"/>
    <property type="project" value="InterPro"/>
</dbReference>
<organism evidence="7 8">
    <name type="scientific">Sporofaciens musculi</name>
    <dbReference type="NCBI Taxonomy" id="2681861"/>
    <lineage>
        <taxon>Bacteria</taxon>
        <taxon>Bacillati</taxon>
        <taxon>Bacillota</taxon>
        <taxon>Clostridia</taxon>
        <taxon>Lachnospirales</taxon>
        <taxon>Lachnospiraceae</taxon>
        <taxon>Sporofaciens</taxon>
    </lineage>
</organism>
<feature type="domain" description="ABC transmembrane type-2" evidence="6">
    <location>
        <begin position="20"/>
        <end position="247"/>
    </location>
</feature>
<gene>
    <name evidence="7" type="ORF">GN277_27950</name>
</gene>
<dbReference type="InterPro" id="IPR047817">
    <property type="entry name" value="ABC2_TM_bact-type"/>
</dbReference>
<dbReference type="PANTHER" id="PTHR43027">
    <property type="entry name" value="DOXORUBICIN RESISTANCE ABC TRANSPORTER PERMEASE PROTEIN DRRC-RELATED"/>
    <property type="match status" value="1"/>
</dbReference>
<feature type="transmembrane region" description="Helical" evidence="5">
    <location>
        <begin position="222"/>
        <end position="241"/>
    </location>
</feature>
<dbReference type="InterPro" id="IPR052902">
    <property type="entry name" value="ABC-2_transporter"/>
</dbReference>
<dbReference type="AlphaFoldDB" id="A0A7X3SLX7"/>
<feature type="transmembrane region" description="Helical" evidence="5">
    <location>
        <begin position="135"/>
        <end position="156"/>
    </location>
</feature>
<feature type="transmembrane region" description="Helical" evidence="5">
    <location>
        <begin position="98"/>
        <end position="129"/>
    </location>
</feature>
<keyword evidence="4 5" id="KW-0472">Membrane</keyword>
<dbReference type="PROSITE" id="PS51012">
    <property type="entry name" value="ABC_TM2"/>
    <property type="match status" value="1"/>
</dbReference>
<dbReference type="GO" id="GO:0140359">
    <property type="term" value="F:ABC-type transporter activity"/>
    <property type="evidence" value="ECO:0007669"/>
    <property type="project" value="InterPro"/>
</dbReference>
<feature type="transmembrane region" description="Helical" evidence="5">
    <location>
        <begin position="21"/>
        <end position="42"/>
    </location>
</feature>
<keyword evidence="8" id="KW-1185">Reference proteome</keyword>
<comment type="subcellular location">
    <subcellularLocation>
        <location evidence="1">Membrane</location>
        <topology evidence="1">Multi-pass membrane protein</topology>
    </subcellularLocation>
</comment>
<comment type="caution">
    <text evidence="7">The sequence shown here is derived from an EMBL/GenBank/DDBJ whole genome shotgun (WGS) entry which is preliminary data.</text>
</comment>
<evidence type="ECO:0000313" key="8">
    <source>
        <dbReference type="Proteomes" id="UP000460412"/>
    </source>
</evidence>
<dbReference type="InterPro" id="IPR013525">
    <property type="entry name" value="ABC2_TM"/>
</dbReference>
<accession>A0A7X3SLX7</accession>
<evidence type="ECO:0000256" key="5">
    <source>
        <dbReference type="SAM" id="Phobius"/>
    </source>
</evidence>
<dbReference type="Pfam" id="PF12698">
    <property type="entry name" value="ABC2_membrane_3"/>
    <property type="match status" value="1"/>
</dbReference>
<keyword evidence="2 5" id="KW-0812">Transmembrane</keyword>
<evidence type="ECO:0000256" key="3">
    <source>
        <dbReference type="ARBA" id="ARBA00022989"/>
    </source>
</evidence>
<geneLocation type="plasmid" evidence="7">
    <name>unnamed</name>
</geneLocation>
<dbReference type="InterPro" id="IPR000412">
    <property type="entry name" value="ABC_2_transport"/>
</dbReference>
<evidence type="ECO:0000313" key="7">
    <source>
        <dbReference type="EMBL" id="MXP79002.1"/>
    </source>
</evidence>
<dbReference type="PANTHER" id="PTHR43027:SF2">
    <property type="entry name" value="TRANSPORT PERMEASE PROTEIN"/>
    <property type="match status" value="1"/>
</dbReference>
<dbReference type="RefSeq" id="WP_016220825.1">
    <property type="nucleotide sequence ID" value="NZ_CASZNZ010000231.1"/>
</dbReference>
<dbReference type="EMBL" id="WUQX01000003">
    <property type="protein sequence ID" value="MXP79002.1"/>
    <property type="molecule type" value="Genomic_DNA"/>
</dbReference>
<evidence type="ECO:0000259" key="6">
    <source>
        <dbReference type="PROSITE" id="PS51012"/>
    </source>
</evidence>
<keyword evidence="3 5" id="KW-1133">Transmembrane helix</keyword>
<reference evidence="7 8" key="1">
    <citation type="submission" date="2019-12" db="EMBL/GenBank/DDBJ databases">
        <title>Sporaefaciens musculi gen. nov., sp. nov., a novel bacterium isolated from the caecum of an obese mouse.</title>
        <authorList>
            <person name="Rasmussen T.S."/>
            <person name="Streidl T."/>
            <person name="Hitch T.C.A."/>
            <person name="Wortmann E."/>
            <person name="Deptula P."/>
            <person name="Hansen M."/>
            <person name="Nielsen D.S."/>
            <person name="Clavel T."/>
            <person name="Vogensen F.K."/>
        </authorList>
    </citation>
    <scope>NUCLEOTIDE SEQUENCE [LARGE SCALE GENOMIC DNA]</scope>
    <source>
        <strain evidence="7 8">WCA-9-b2</strain>
        <plasmid evidence="7">unnamed</plasmid>
    </source>
</reference>
<name>A0A7X3SLX7_9FIRM</name>
<keyword evidence="7" id="KW-0614">Plasmid</keyword>
<evidence type="ECO:0000256" key="4">
    <source>
        <dbReference type="ARBA" id="ARBA00023136"/>
    </source>
</evidence>
<feature type="transmembrane region" description="Helical" evidence="5">
    <location>
        <begin position="57"/>
        <end position="78"/>
    </location>
</feature>
<evidence type="ECO:0000256" key="1">
    <source>
        <dbReference type="ARBA" id="ARBA00004141"/>
    </source>
</evidence>
<evidence type="ECO:0000256" key="2">
    <source>
        <dbReference type="ARBA" id="ARBA00022692"/>
    </source>
</evidence>
<dbReference type="PIRSF" id="PIRSF006648">
    <property type="entry name" value="DrrB"/>
    <property type="match status" value="1"/>
</dbReference>
<sequence>MRTFTNLLKTELKLNIRNMNMVIFAVIMPVVVLVVLGIIYQSRPAYPGAEYTFLEQSMSAVCTISICAGGLMGLPIVVSEYRERKILKRFQVTPVSPVMLLVVEFTIYVLYALVSMVLLFPAAACFWGVAFRGSWPAFIGSWFLTLISTLSIGMMVGGIAKDTKIASVIASILYFPMLIFSGATVPFEVMPKMLQKIVGLFPLTQGIQLMKAASLGLAVDNLWLPVAVMGAVAIVCTGIAVKCFQWE</sequence>
<dbReference type="Proteomes" id="UP000460412">
    <property type="component" value="Unassembled WGS sequence"/>
</dbReference>
<protein>
    <submittedName>
        <fullName evidence="7">ABC transporter permease</fullName>
    </submittedName>
</protein>
<feature type="transmembrane region" description="Helical" evidence="5">
    <location>
        <begin position="168"/>
        <end position="187"/>
    </location>
</feature>
<proteinExistence type="predicted"/>